<dbReference type="EMBL" id="DS989830">
    <property type="protein sequence ID" value="EFR05275.1"/>
    <property type="molecule type" value="Genomic_DNA"/>
</dbReference>
<proteinExistence type="predicted"/>
<dbReference type="HOGENOM" id="CLU_102308_0_0_1"/>
<protein>
    <submittedName>
        <fullName evidence="2">Uncharacterized protein</fullName>
    </submittedName>
</protein>
<evidence type="ECO:0000313" key="2">
    <source>
        <dbReference type="EMBL" id="EFR05275.1"/>
    </source>
</evidence>
<keyword evidence="1" id="KW-1133">Transmembrane helix</keyword>
<dbReference type="OMA" id="CEFFIMI"/>
<evidence type="ECO:0000313" key="3">
    <source>
        <dbReference type="Proteomes" id="UP000002669"/>
    </source>
</evidence>
<dbReference type="RefSeq" id="XP_003169382.1">
    <property type="nucleotide sequence ID" value="XM_003169334.1"/>
</dbReference>
<feature type="transmembrane region" description="Helical" evidence="1">
    <location>
        <begin position="97"/>
        <end position="118"/>
    </location>
</feature>
<dbReference type="Proteomes" id="UP000002669">
    <property type="component" value="Unassembled WGS sequence"/>
</dbReference>
<keyword evidence="1" id="KW-0812">Transmembrane</keyword>
<accession>E4V692</accession>
<evidence type="ECO:0000256" key="1">
    <source>
        <dbReference type="SAM" id="Phobius"/>
    </source>
</evidence>
<name>E4V692_ARTGP</name>
<keyword evidence="3" id="KW-1185">Reference proteome</keyword>
<feature type="transmembrane region" description="Helical" evidence="1">
    <location>
        <begin position="65"/>
        <end position="85"/>
    </location>
</feature>
<dbReference type="AlphaFoldDB" id="E4V692"/>
<dbReference type="OrthoDB" id="10314135at2759"/>
<reference evidence="3" key="1">
    <citation type="journal article" date="2012" name="MBio">
        <title>Comparative genome analysis of Trichophyton rubrum and related dermatophytes reveals candidate genes involved in infection.</title>
        <authorList>
            <person name="Martinez D.A."/>
            <person name="Oliver B.G."/>
            <person name="Graeser Y."/>
            <person name="Goldberg J.M."/>
            <person name="Li W."/>
            <person name="Martinez-Rossi N.M."/>
            <person name="Monod M."/>
            <person name="Shelest E."/>
            <person name="Barton R.C."/>
            <person name="Birch E."/>
            <person name="Brakhage A.A."/>
            <person name="Chen Z."/>
            <person name="Gurr S.J."/>
            <person name="Heiman D."/>
            <person name="Heitman J."/>
            <person name="Kosti I."/>
            <person name="Rossi A."/>
            <person name="Saif S."/>
            <person name="Samalova M."/>
            <person name="Saunders C.W."/>
            <person name="Shea T."/>
            <person name="Summerbell R.C."/>
            <person name="Xu J."/>
            <person name="Young S."/>
            <person name="Zeng Q."/>
            <person name="Birren B.W."/>
            <person name="Cuomo C.A."/>
            <person name="White T.C."/>
        </authorList>
    </citation>
    <scope>NUCLEOTIDE SEQUENCE [LARGE SCALE GENOMIC DNA]</scope>
    <source>
        <strain evidence="3">ATCC MYA-4604 / CBS 118893</strain>
    </source>
</reference>
<sequence length="247" mass="28377">MAPGYSRRDVEILRVWLDSDEVKDYITACDERNGNYAFHKARCRQQFAKLFYDNIRESGELKYPGALWIMAIIGRILAAFLRKSALEIITSSSDWNGAYWLGELISLFSMGLQLVIAYNSRWSTTATRTMILVCTFISHLTDSIFACYLGSREDKAFFNGISYVSRIGSELVITIIGCWGMIRTTQPQEVDKAEYLNRWIKLPVDYKYWAESSLANHRDETIFQKLPRRGRGPIIQTLPRALPPLAH</sequence>
<dbReference type="eggNOG" id="ENOG502RQWJ">
    <property type="taxonomic scope" value="Eukaryota"/>
</dbReference>
<organism evidence="3">
    <name type="scientific">Arthroderma gypseum (strain ATCC MYA-4604 / CBS 118893)</name>
    <name type="common">Microsporum gypseum</name>
    <dbReference type="NCBI Taxonomy" id="535722"/>
    <lineage>
        <taxon>Eukaryota</taxon>
        <taxon>Fungi</taxon>
        <taxon>Dikarya</taxon>
        <taxon>Ascomycota</taxon>
        <taxon>Pezizomycotina</taxon>
        <taxon>Eurotiomycetes</taxon>
        <taxon>Eurotiomycetidae</taxon>
        <taxon>Onygenales</taxon>
        <taxon>Arthrodermataceae</taxon>
        <taxon>Nannizzia</taxon>
    </lineage>
</organism>
<dbReference type="GeneID" id="10024611"/>
<dbReference type="VEuPathDB" id="FungiDB:MGYG_08286"/>
<keyword evidence="1" id="KW-0472">Membrane</keyword>
<dbReference type="InParanoid" id="E4V692"/>
<gene>
    <name evidence="2" type="ORF">MGYG_08286</name>
</gene>